<protein>
    <recommendedName>
        <fullName evidence="2">Phage tail protein C-terminal domain-containing protein</fullName>
    </recommendedName>
</protein>
<gene>
    <name evidence="3" type="ORF">PFL603g_02913</name>
</gene>
<evidence type="ECO:0000259" key="2">
    <source>
        <dbReference type="Pfam" id="PF25670"/>
    </source>
</evidence>
<name>A0A109KRC7_PSEFL</name>
<proteinExistence type="predicted"/>
<feature type="region of interest" description="Disordered" evidence="1">
    <location>
        <begin position="100"/>
        <end position="122"/>
    </location>
</feature>
<evidence type="ECO:0000313" key="4">
    <source>
        <dbReference type="Proteomes" id="UP000063434"/>
    </source>
</evidence>
<organism evidence="3 4">
    <name type="scientific">Pseudomonas fluorescens</name>
    <dbReference type="NCBI Taxonomy" id="294"/>
    <lineage>
        <taxon>Bacteria</taxon>
        <taxon>Pseudomonadati</taxon>
        <taxon>Pseudomonadota</taxon>
        <taxon>Gammaproteobacteria</taxon>
        <taxon>Pseudomonadales</taxon>
        <taxon>Pseudomonadaceae</taxon>
        <taxon>Pseudomonas</taxon>
    </lineage>
</organism>
<dbReference type="PATRIC" id="fig|294.195.peg.3116"/>
<reference evidence="3 4" key="1">
    <citation type="submission" date="2015-05" db="EMBL/GenBank/DDBJ databases">
        <title>A genomic and transcriptomic approach to investigate the blue pigment phenotype in Pseudomonas fluorescens.</title>
        <authorList>
            <person name="Andreani N.A."/>
            <person name="Cardazzo B."/>
        </authorList>
    </citation>
    <scope>NUCLEOTIDE SEQUENCE [LARGE SCALE GENOMIC DNA]</scope>
    <source>
        <strain evidence="3 4">Ps_40</strain>
    </source>
</reference>
<dbReference type="RefSeq" id="WP_155717273.1">
    <property type="nucleotide sequence ID" value="NZ_LCYC01000041.1"/>
</dbReference>
<dbReference type="EMBL" id="LCYC01000041">
    <property type="protein sequence ID" value="KWV74000.1"/>
    <property type="molecule type" value="Genomic_DNA"/>
</dbReference>
<dbReference type="Proteomes" id="UP000063434">
    <property type="component" value="Unassembled WGS sequence"/>
</dbReference>
<dbReference type="Pfam" id="PF25670">
    <property type="entry name" value="Phage_tail_C_2"/>
    <property type="match status" value="1"/>
</dbReference>
<evidence type="ECO:0000313" key="3">
    <source>
        <dbReference type="EMBL" id="KWV74000.1"/>
    </source>
</evidence>
<feature type="domain" description="Phage tail protein C-terminal" evidence="2">
    <location>
        <begin position="183"/>
        <end position="324"/>
    </location>
</feature>
<feature type="region of interest" description="Disordered" evidence="1">
    <location>
        <begin position="256"/>
        <end position="275"/>
    </location>
</feature>
<dbReference type="SUPFAM" id="SSF50017">
    <property type="entry name" value="gp9"/>
    <property type="match status" value="1"/>
</dbReference>
<dbReference type="InterPro" id="IPR036240">
    <property type="entry name" value="Gp9-like_sf"/>
</dbReference>
<dbReference type="InterPro" id="IPR058008">
    <property type="entry name" value="Gp26_C"/>
</dbReference>
<sequence>MARQSINLGTAPTGQGGDTFRTASQKNNDNSNELYTALGAPANGQLPSALPVAKGGTGGTTQSAARQGLGLGAASTKSFGLQEGELIPAGTYSGFYSNNAPTTYQADRPGEPGQGGAFSRLGAPGSSSGLSYSTVIRIPYAQGFEAQIFIPVSQGTGGLYFRTTPSKDGGAFGPTYSVYHTGNTTRGSGGALSAASPILRIANVSASERRDLQEESFLPAGEWGVANDEARGVIVERLGVGEYRVTGSLGLALEGWRTQDPHSPDGGRALGITESEQADGGAVVIRLFKQRWTLTDDGEMVPGRGAPMDVPPNSWIDVRLEMPKVDTPPPLRSTEE</sequence>
<accession>A0A109KRC7</accession>
<comment type="caution">
    <text evidence="3">The sequence shown here is derived from an EMBL/GenBank/DDBJ whole genome shotgun (WGS) entry which is preliminary data.</text>
</comment>
<evidence type="ECO:0000256" key="1">
    <source>
        <dbReference type="SAM" id="MobiDB-lite"/>
    </source>
</evidence>
<dbReference type="AlphaFoldDB" id="A0A109KRC7"/>